<dbReference type="Proteomes" id="UP000499080">
    <property type="component" value="Unassembled WGS sequence"/>
</dbReference>
<protein>
    <submittedName>
        <fullName evidence="2">Uncharacterized protein</fullName>
    </submittedName>
</protein>
<evidence type="ECO:0000313" key="3">
    <source>
        <dbReference type="Proteomes" id="UP000499080"/>
    </source>
</evidence>
<proteinExistence type="predicted"/>
<dbReference type="EMBL" id="BGPR01041502">
    <property type="protein sequence ID" value="GBO17774.1"/>
    <property type="molecule type" value="Genomic_DNA"/>
</dbReference>
<comment type="caution">
    <text evidence="2">The sequence shown here is derived from an EMBL/GenBank/DDBJ whole genome shotgun (WGS) entry which is preliminary data.</text>
</comment>
<name>A0A4Y2V089_ARAVE</name>
<evidence type="ECO:0000313" key="2">
    <source>
        <dbReference type="EMBL" id="GBO17774.1"/>
    </source>
</evidence>
<keyword evidence="3" id="KW-1185">Reference proteome</keyword>
<evidence type="ECO:0000256" key="1">
    <source>
        <dbReference type="SAM" id="MobiDB-lite"/>
    </source>
</evidence>
<accession>A0A4Y2V089</accession>
<reference evidence="2 3" key="1">
    <citation type="journal article" date="2019" name="Sci. Rep.">
        <title>Orb-weaving spider Araneus ventricosus genome elucidates the spidroin gene catalogue.</title>
        <authorList>
            <person name="Kono N."/>
            <person name="Nakamura H."/>
            <person name="Ohtoshi R."/>
            <person name="Moran D.A.P."/>
            <person name="Shinohara A."/>
            <person name="Yoshida Y."/>
            <person name="Fujiwara M."/>
            <person name="Mori M."/>
            <person name="Tomita M."/>
            <person name="Arakawa K."/>
        </authorList>
    </citation>
    <scope>NUCLEOTIDE SEQUENCE [LARGE SCALE GENOMIC DNA]</scope>
</reference>
<organism evidence="2 3">
    <name type="scientific">Araneus ventricosus</name>
    <name type="common">Orbweaver spider</name>
    <name type="synonym">Epeira ventricosa</name>
    <dbReference type="NCBI Taxonomy" id="182803"/>
    <lineage>
        <taxon>Eukaryota</taxon>
        <taxon>Metazoa</taxon>
        <taxon>Ecdysozoa</taxon>
        <taxon>Arthropoda</taxon>
        <taxon>Chelicerata</taxon>
        <taxon>Arachnida</taxon>
        <taxon>Araneae</taxon>
        <taxon>Araneomorphae</taxon>
        <taxon>Entelegynae</taxon>
        <taxon>Araneoidea</taxon>
        <taxon>Araneidae</taxon>
        <taxon>Araneus</taxon>
    </lineage>
</organism>
<feature type="compositionally biased region" description="Basic residues" evidence="1">
    <location>
        <begin position="34"/>
        <end position="44"/>
    </location>
</feature>
<feature type="region of interest" description="Disordered" evidence="1">
    <location>
        <begin position="1"/>
        <end position="44"/>
    </location>
</feature>
<dbReference type="AlphaFoldDB" id="A0A4Y2V089"/>
<sequence length="118" mass="13519">MAKLATKRAAEAGQHARNRPAPHAVGLWPPHEQKWKRPHASTSRRHIYRKPKHMKSIAAAMAVETPISEEHQMTPRRYSRHRPQYVPAVYAITVAWHAETHGHIVTMSANTPRLRMSL</sequence>
<gene>
    <name evidence="2" type="ORF">AVEN_220916_1</name>
</gene>